<evidence type="ECO:0000313" key="10">
    <source>
        <dbReference type="EMBL" id="CAG7824101.1"/>
    </source>
</evidence>
<reference evidence="10" key="1">
    <citation type="submission" date="2021-06" db="EMBL/GenBank/DDBJ databases">
        <authorList>
            <person name="Hodson N. C."/>
            <person name="Mongue J. A."/>
            <person name="Jaron S. K."/>
        </authorList>
    </citation>
    <scope>NUCLEOTIDE SEQUENCE</scope>
</reference>
<accession>A0A8J2KYW7</accession>
<dbReference type="PROSITE" id="PS50068">
    <property type="entry name" value="LDLRA_2"/>
    <property type="match status" value="2"/>
</dbReference>
<proteinExistence type="predicted"/>
<evidence type="ECO:0000256" key="6">
    <source>
        <dbReference type="ARBA" id="ARBA00023157"/>
    </source>
</evidence>
<keyword evidence="2" id="KW-0812">Transmembrane</keyword>
<dbReference type="PROSITE" id="PS01209">
    <property type="entry name" value="LDLRA_1"/>
    <property type="match status" value="1"/>
</dbReference>
<keyword evidence="6" id="KW-1015">Disulfide bond</keyword>
<evidence type="ECO:0000313" key="11">
    <source>
        <dbReference type="Proteomes" id="UP000708208"/>
    </source>
</evidence>
<evidence type="ECO:0000256" key="5">
    <source>
        <dbReference type="ARBA" id="ARBA00023136"/>
    </source>
</evidence>
<dbReference type="GO" id="GO:0006508">
    <property type="term" value="P:proteolysis"/>
    <property type="evidence" value="ECO:0007669"/>
    <property type="project" value="InterPro"/>
</dbReference>
<dbReference type="OrthoDB" id="10037824at2759"/>
<feature type="chain" id="PRO_5035246027" description="Peptidase S1 domain-containing protein" evidence="8">
    <location>
        <begin position="31"/>
        <end position="394"/>
    </location>
</feature>
<gene>
    <name evidence="10" type="ORF">AFUS01_LOCUS34279</name>
</gene>
<evidence type="ECO:0000256" key="1">
    <source>
        <dbReference type="ARBA" id="ARBA00004167"/>
    </source>
</evidence>
<feature type="signal peptide" evidence="8">
    <location>
        <begin position="1"/>
        <end position="30"/>
    </location>
</feature>
<feature type="domain" description="Peptidase S1" evidence="9">
    <location>
        <begin position="49"/>
        <end position="302"/>
    </location>
</feature>
<protein>
    <recommendedName>
        <fullName evidence="9">Peptidase S1 domain-containing protein</fullName>
    </recommendedName>
</protein>
<dbReference type="InterPro" id="IPR001254">
    <property type="entry name" value="Trypsin_dom"/>
</dbReference>
<name>A0A8J2KYW7_9HEXA</name>
<keyword evidence="11" id="KW-1185">Reference proteome</keyword>
<comment type="caution">
    <text evidence="10">The sequence shown here is derived from an EMBL/GenBank/DDBJ whole genome shotgun (WGS) entry which is preliminary data.</text>
</comment>
<keyword evidence="4" id="KW-1133">Transmembrane helix</keyword>
<organism evidence="10 11">
    <name type="scientific">Allacma fusca</name>
    <dbReference type="NCBI Taxonomy" id="39272"/>
    <lineage>
        <taxon>Eukaryota</taxon>
        <taxon>Metazoa</taxon>
        <taxon>Ecdysozoa</taxon>
        <taxon>Arthropoda</taxon>
        <taxon>Hexapoda</taxon>
        <taxon>Collembola</taxon>
        <taxon>Symphypleona</taxon>
        <taxon>Sminthuridae</taxon>
        <taxon>Allacma</taxon>
    </lineage>
</organism>
<dbReference type="Proteomes" id="UP000708208">
    <property type="component" value="Unassembled WGS sequence"/>
</dbReference>
<dbReference type="CDD" id="cd00112">
    <property type="entry name" value="LDLa"/>
    <property type="match status" value="2"/>
</dbReference>
<dbReference type="AlphaFoldDB" id="A0A8J2KYW7"/>
<evidence type="ECO:0000256" key="7">
    <source>
        <dbReference type="PROSITE-ProRule" id="PRU00124"/>
    </source>
</evidence>
<dbReference type="EMBL" id="CAJVCH010531692">
    <property type="protein sequence ID" value="CAG7824101.1"/>
    <property type="molecule type" value="Genomic_DNA"/>
</dbReference>
<dbReference type="InterPro" id="IPR023415">
    <property type="entry name" value="LDLR_class-A_CS"/>
</dbReference>
<dbReference type="InterPro" id="IPR002172">
    <property type="entry name" value="LDrepeatLR_classA_rpt"/>
</dbReference>
<comment type="subcellular location">
    <subcellularLocation>
        <location evidence="1">Membrane</location>
        <topology evidence="1">Single-pass membrane protein</topology>
    </subcellularLocation>
</comment>
<keyword evidence="3" id="KW-0677">Repeat</keyword>
<dbReference type="SMART" id="SM00020">
    <property type="entry name" value="Tryp_SPc"/>
    <property type="match status" value="1"/>
</dbReference>
<evidence type="ECO:0000259" key="9">
    <source>
        <dbReference type="SMART" id="SM00020"/>
    </source>
</evidence>
<keyword evidence="8" id="KW-0732">Signal</keyword>
<dbReference type="GO" id="GO:0012505">
    <property type="term" value="C:endomembrane system"/>
    <property type="evidence" value="ECO:0007669"/>
    <property type="project" value="UniProtKB-SubCell"/>
</dbReference>
<dbReference type="PANTHER" id="PTHR24270">
    <property type="entry name" value="LOW-DENSITY LIPOPROTEIN RECEPTOR-RELATED"/>
    <property type="match status" value="1"/>
</dbReference>
<dbReference type="SMART" id="SM00192">
    <property type="entry name" value="LDLa"/>
    <property type="match status" value="2"/>
</dbReference>
<dbReference type="InterPro" id="IPR050685">
    <property type="entry name" value="LDLR"/>
</dbReference>
<sequence>MMMDGHRSFMGFLCLSSLCLLSLTPERSEGQAQSSLRLAQSTDCGRLDEIPGDLRTKVPWTASIFIRVQNGEYKFWLHGVILGPTTVLSVAGGSFGEPLTSKQGKYKIPNPKKIRIGAALTSSNTEEQDSHAQFSDVTYILPYGHHEPVNKKFHFMLYHLKTPLDLTGPHVRAICMPFVLRGRTSSPFEFQFTQGGFVNPPREDGSMELGVFKVLGGKEQECEESFVSRYNETADHVFCGRVNPGSNPNNQCLVHGSVVAFPLSNHWFLAGIAALIPAPEAQTCNPSGLYFYGRTLTHLDWIFNSFKCSPNMFACEDSGSCIPLSSVCNSVPDCGDKSDEDPRLCAAENHCSGNVLTHGCGLNGKCISKDQLCNRKRDCPDGSDENPFFCSTGS</sequence>
<evidence type="ECO:0000256" key="4">
    <source>
        <dbReference type="ARBA" id="ARBA00022989"/>
    </source>
</evidence>
<evidence type="ECO:0000256" key="8">
    <source>
        <dbReference type="SAM" id="SignalP"/>
    </source>
</evidence>
<dbReference type="GO" id="GO:0005886">
    <property type="term" value="C:plasma membrane"/>
    <property type="evidence" value="ECO:0007669"/>
    <property type="project" value="TreeGrafter"/>
</dbReference>
<dbReference type="Pfam" id="PF00057">
    <property type="entry name" value="Ldl_recept_a"/>
    <property type="match status" value="1"/>
</dbReference>
<comment type="caution">
    <text evidence="7">Lacks conserved residue(s) required for the propagation of feature annotation.</text>
</comment>
<evidence type="ECO:0000256" key="2">
    <source>
        <dbReference type="ARBA" id="ARBA00022692"/>
    </source>
</evidence>
<evidence type="ECO:0000256" key="3">
    <source>
        <dbReference type="ARBA" id="ARBA00022737"/>
    </source>
</evidence>
<dbReference type="GO" id="GO:0004252">
    <property type="term" value="F:serine-type endopeptidase activity"/>
    <property type="evidence" value="ECO:0007669"/>
    <property type="project" value="InterPro"/>
</dbReference>
<keyword evidence="5" id="KW-0472">Membrane</keyword>